<evidence type="ECO:0000259" key="5">
    <source>
        <dbReference type="Pfam" id="PF00389"/>
    </source>
</evidence>
<reference evidence="7" key="1">
    <citation type="journal article" date="2012" name="Bioengineered">
        <title>Additional insights into the genome of the oleaginous model alga Nannochloropsis gaditana.</title>
        <authorList>
            <person name="Jinkerson R.E."/>
            <person name="Radakovits R."/>
            <person name="Posewitz M.C."/>
        </authorList>
    </citation>
    <scope>NUCLEOTIDE SEQUENCE</scope>
    <source>
        <strain evidence="7">CCMP526</strain>
    </source>
</reference>
<evidence type="ECO:0000259" key="6">
    <source>
        <dbReference type="Pfam" id="PF02826"/>
    </source>
</evidence>
<keyword evidence="1 3" id="KW-0560">Oxidoreductase</keyword>
<evidence type="ECO:0000313" key="7">
    <source>
        <dbReference type="EMBL" id="AFJ69282.1"/>
    </source>
</evidence>
<reference evidence="7" key="2">
    <citation type="journal article" date="2012" name="Nat. Commun.">
        <title>Draft genome sequence and genetic transformation of the oleaginous alga Nannochloropis gaditana.</title>
        <authorList>
            <person name="Radakovits R."/>
            <person name="Jinkerson R.E."/>
            <person name="Fuerstenberg S.I."/>
            <person name="Tae H."/>
            <person name="Settlage R.E."/>
            <person name="Boore J.L."/>
            <person name="Posewitz M.C."/>
        </authorList>
    </citation>
    <scope>NUCLEOTIDE SEQUENCE</scope>
    <source>
        <strain evidence="7">CCMP526</strain>
    </source>
</reference>
<evidence type="ECO:0000256" key="4">
    <source>
        <dbReference type="SAM" id="MobiDB-lite"/>
    </source>
</evidence>
<dbReference type="SUPFAM" id="SSF51735">
    <property type="entry name" value="NAD(P)-binding Rossmann-fold domains"/>
    <property type="match status" value="1"/>
</dbReference>
<dbReference type="GO" id="GO:0016616">
    <property type="term" value="F:oxidoreductase activity, acting on the CH-OH group of donors, NAD or NADP as acceptor"/>
    <property type="evidence" value="ECO:0007669"/>
    <property type="project" value="InterPro"/>
</dbReference>
<dbReference type="Pfam" id="PF00389">
    <property type="entry name" value="2-Hacid_dh"/>
    <property type="match status" value="1"/>
</dbReference>
<feature type="region of interest" description="Disordered" evidence="4">
    <location>
        <begin position="55"/>
        <end position="79"/>
    </location>
</feature>
<dbReference type="Gene3D" id="3.40.50.720">
    <property type="entry name" value="NAD(P)-binding Rossmann-like Domain"/>
    <property type="match status" value="2"/>
</dbReference>
<organism evidence="7">
    <name type="scientific">Nannochloropsis gaditana (strain CCMP526)</name>
    <name type="common">Green microalga</name>
    <name type="synonym">Microchloropsis gaditana</name>
    <dbReference type="NCBI Taxonomy" id="1093141"/>
    <lineage>
        <taxon>Eukaryota</taxon>
        <taxon>Sar</taxon>
        <taxon>Stramenopiles</taxon>
        <taxon>Ochrophyta</taxon>
        <taxon>Eustigmatophyceae</taxon>
        <taxon>Eustigmatales</taxon>
        <taxon>Monodopsidaceae</taxon>
        <taxon>Nannochloropsis</taxon>
    </lineage>
</organism>
<gene>
    <name evidence="7" type="ORF">NGATSA_3009100</name>
</gene>
<sequence length="411" mass="45298">MTVCFLRRPICTAFPSLTRRLPHGPPVYSRASLPTSFLAFPTLTTRVSALTFSTFSSSSSTPPSIPNTRLRRARRPHVPQRQEMRECRIAILGPHDTPHMEELKHLPPEAKVVAQGNSLQDFQSLDPSLLGSVDVLLLAPPAGRELLSSLWPSFTNLKWIHCIFAGVDHVLFPDLIHSSIPLTNARGLFSSSLAEYGVLAMSYFAKDLPRLLAQKAEKKWERYCVEELRGATLGIVGYGDIGQACGRLAKAFGMRVVALKRRPELGGKDGIADAVLGREKIDELIAQSDYLIVAAALTPDTRGIISAKELASAKPSLVIINMGRGPLLVEEDVIEALREGRVKGAAMDVFDTEPLPADHPYWEMPQVLLSPHNMDMTATFLFDSVRFFTENCQRFVKGGALRNLVDKKAGY</sequence>
<dbReference type="Pfam" id="PF02826">
    <property type="entry name" value="2-Hacid_dh_C"/>
    <property type="match status" value="1"/>
</dbReference>
<comment type="similarity">
    <text evidence="3">Belongs to the D-isomer specific 2-hydroxyacid dehydrogenase family.</text>
</comment>
<dbReference type="PANTHER" id="PTHR43333">
    <property type="entry name" value="2-HACID_DH_C DOMAIN-CONTAINING PROTEIN"/>
    <property type="match status" value="1"/>
</dbReference>
<accession>I2CQU9</accession>
<dbReference type="PROSITE" id="PS00671">
    <property type="entry name" value="D_2_HYDROXYACID_DH_3"/>
    <property type="match status" value="1"/>
</dbReference>
<dbReference type="CDD" id="cd05300">
    <property type="entry name" value="2-Hacid_dh_1"/>
    <property type="match status" value="1"/>
</dbReference>
<name>I2CQU9_NANGC</name>
<protein>
    <submittedName>
        <fullName evidence="7">D-isomer specific 2-hydroxyacid dehydrogenase</fullName>
    </submittedName>
</protein>
<dbReference type="PANTHER" id="PTHR43333:SF1">
    <property type="entry name" value="D-ISOMER SPECIFIC 2-HYDROXYACID DEHYDROGENASE NAD-BINDING DOMAIN-CONTAINING PROTEIN"/>
    <property type="match status" value="1"/>
</dbReference>
<dbReference type="GO" id="GO:0051287">
    <property type="term" value="F:NAD binding"/>
    <property type="evidence" value="ECO:0007669"/>
    <property type="project" value="InterPro"/>
</dbReference>
<dbReference type="SUPFAM" id="SSF52283">
    <property type="entry name" value="Formate/glycerate dehydrogenase catalytic domain-like"/>
    <property type="match status" value="1"/>
</dbReference>
<dbReference type="EMBL" id="JU980219">
    <property type="protein sequence ID" value="AFJ69282.1"/>
    <property type="molecule type" value="mRNA"/>
</dbReference>
<keyword evidence="2" id="KW-0520">NAD</keyword>
<evidence type="ECO:0000256" key="2">
    <source>
        <dbReference type="ARBA" id="ARBA00023027"/>
    </source>
</evidence>
<evidence type="ECO:0000256" key="3">
    <source>
        <dbReference type="RuleBase" id="RU003719"/>
    </source>
</evidence>
<feature type="domain" description="D-isomer specific 2-hydroxyacid dehydrogenase NAD-binding" evidence="6">
    <location>
        <begin position="201"/>
        <end position="372"/>
    </location>
</feature>
<evidence type="ECO:0000256" key="1">
    <source>
        <dbReference type="ARBA" id="ARBA00023002"/>
    </source>
</evidence>
<feature type="domain" description="D-isomer specific 2-hydroxyacid dehydrogenase catalytic" evidence="5">
    <location>
        <begin position="141"/>
        <end position="405"/>
    </location>
</feature>
<dbReference type="AlphaFoldDB" id="I2CQU9"/>
<proteinExistence type="evidence at transcript level"/>
<dbReference type="InterPro" id="IPR036291">
    <property type="entry name" value="NAD(P)-bd_dom_sf"/>
</dbReference>
<dbReference type="InterPro" id="IPR006139">
    <property type="entry name" value="D-isomer_2_OHA_DH_cat_dom"/>
</dbReference>
<dbReference type="InterPro" id="IPR006140">
    <property type="entry name" value="D-isomer_DH_NAD-bd"/>
</dbReference>
<dbReference type="InterPro" id="IPR029753">
    <property type="entry name" value="D-isomer_DH_CS"/>
</dbReference>
<feature type="compositionally biased region" description="Basic residues" evidence="4">
    <location>
        <begin position="69"/>
        <end position="78"/>
    </location>
</feature>